<dbReference type="InterPro" id="IPR036374">
    <property type="entry name" value="OxRdtase_Mopterin-bd_sf"/>
</dbReference>
<evidence type="ECO:0000259" key="2">
    <source>
        <dbReference type="Pfam" id="PF00174"/>
    </source>
</evidence>
<feature type="chain" id="PRO_5010167911" evidence="1">
    <location>
        <begin position="21"/>
        <end position="159"/>
    </location>
</feature>
<dbReference type="SUPFAM" id="SSF56524">
    <property type="entry name" value="Oxidoreductase molybdopterin-binding domain"/>
    <property type="match status" value="1"/>
</dbReference>
<gene>
    <name evidence="3" type="ORF">BLX24_07730</name>
</gene>
<protein>
    <submittedName>
        <fullName evidence="3">Molybdopterin-binding protein</fullName>
    </submittedName>
</protein>
<dbReference type="Proteomes" id="UP000181790">
    <property type="component" value="Unassembled WGS sequence"/>
</dbReference>
<proteinExistence type="predicted"/>
<accession>A0A1S2VLU5</accession>
<evidence type="ECO:0000313" key="4">
    <source>
        <dbReference type="Proteomes" id="UP000181790"/>
    </source>
</evidence>
<feature type="domain" description="Oxidoreductase molybdopterin-binding" evidence="2">
    <location>
        <begin position="59"/>
        <end position="154"/>
    </location>
</feature>
<dbReference type="OrthoDB" id="482420at2"/>
<organism evidence="3 4">
    <name type="scientific">Arsenicibacter rosenii</name>
    <dbReference type="NCBI Taxonomy" id="1750698"/>
    <lineage>
        <taxon>Bacteria</taxon>
        <taxon>Pseudomonadati</taxon>
        <taxon>Bacteroidota</taxon>
        <taxon>Cytophagia</taxon>
        <taxon>Cytophagales</taxon>
        <taxon>Spirosomataceae</taxon>
        <taxon>Arsenicibacter</taxon>
    </lineage>
</organism>
<dbReference type="EMBL" id="MORL01000003">
    <property type="protein sequence ID" value="OIN59741.1"/>
    <property type="molecule type" value="Genomic_DNA"/>
</dbReference>
<dbReference type="InterPro" id="IPR000572">
    <property type="entry name" value="OxRdtase_Mopterin-bd_dom"/>
</dbReference>
<sequence length="159" mass="17290">MKPFLLCTLCLLCLATRLNAQTLTISGEVARPVTLSAEDIKALPHQEVTGKDRDGKELHFSGVPVIELLKKAGVTTGGELRGENLAKYAVVKAIDGYEVVFALPEFDPAFASQVIILANRVDGAPLPAGTGPFRIVVPNEKRPARWVREVRSIDIRFAK</sequence>
<keyword evidence="1" id="KW-0732">Signal</keyword>
<dbReference type="RefSeq" id="WP_071502541.1">
    <property type="nucleotide sequence ID" value="NZ_MORL01000003.1"/>
</dbReference>
<comment type="caution">
    <text evidence="3">The sequence shown here is derived from an EMBL/GenBank/DDBJ whole genome shotgun (WGS) entry which is preliminary data.</text>
</comment>
<evidence type="ECO:0000256" key="1">
    <source>
        <dbReference type="SAM" id="SignalP"/>
    </source>
</evidence>
<dbReference type="AlphaFoldDB" id="A0A1S2VLU5"/>
<feature type="signal peptide" evidence="1">
    <location>
        <begin position="1"/>
        <end position="20"/>
    </location>
</feature>
<keyword evidence="4" id="KW-1185">Reference proteome</keyword>
<evidence type="ECO:0000313" key="3">
    <source>
        <dbReference type="EMBL" id="OIN59741.1"/>
    </source>
</evidence>
<dbReference type="Pfam" id="PF00174">
    <property type="entry name" value="Oxidored_molyb"/>
    <property type="match status" value="1"/>
</dbReference>
<name>A0A1S2VLU5_9BACT</name>
<dbReference type="Gene3D" id="3.90.420.10">
    <property type="entry name" value="Oxidoreductase, molybdopterin-binding domain"/>
    <property type="match status" value="1"/>
</dbReference>
<reference evidence="3 4" key="1">
    <citation type="submission" date="2016-10" db="EMBL/GenBank/DDBJ databases">
        <title>Arsenicibacter rosenii gen. nov., sp. nov., an efficient arsenic-methylating bacterium isolated from an arsenic-contaminated paddy soil.</title>
        <authorList>
            <person name="Huang K."/>
        </authorList>
    </citation>
    <scope>NUCLEOTIDE SEQUENCE [LARGE SCALE GENOMIC DNA]</scope>
    <source>
        <strain evidence="3 4">SM-1</strain>
    </source>
</reference>